<evidence type="ECO:0000256" key="3">
    <source>
        <dbReference type="SAM" id="Phobius"/>
    </source>
</evidence>
<keyword evidence="3" id="KW-1133">Transmembrane helix</keyword>
<feature type="transmembrane region" description="Helical" evidence="3">
    <location>
        <begin position="7"/>
        <end position="27"/>
    </location>
</feature>
<keyword evidence="2" id="KW-0378">Hydrolase</keyword>
<dbReference type="KEGG" id="dti:Desti_5105"/>
<dbReference type="Gene3D" id="2.30.42.10">
    <property type="match status" value="1"/>
</dbReference>
<evidence type="ECO:0000313" key="6">
    <source>
        <dbReference type="Proteomes" id="UP000006055"/>
    </source>
</evidence>
<dbReference type="Proteomes" id="UP000006055">
    <property type="component" value="Chromosome"/>
</dbReference>
<evidence type="ECO:0000259" key="4">
    <source>
        <dbReference type="SMART" id="SM00228"/>
    </source>
</evidence>
<organism evidence="5 6">
    <name type="scientific">Desulfomonile tiedjei (strain ATCC 49306 / DSM 6799 / DCB-1)</name>
    <dbReference type="NCBI Taxonomy" id="706587"/>
    <lineage>
        <taxon>Bacteria</taxon>
        <taxon>Pseudomonadati</taxon>
        <taxon>Thermodesulfobacteriota</taxon>
        <taxon>Desulfomonilia</taxon>
        <taxon>Desulfomonilales</taxon>
        <taxon>Desulfomonilaceae</taxon>
        <taxon>Desulfomonile</taxon>
    </lineage>
</organism>
<dbReference type="HOGENOM" id="CLU_020120_2_0_7"/>
<dbReference type="STRING" id="706587.Desti_5105"/>
<evidence type="ECO:0000256" key="2">
    <source>
        <dbReference type="ARBA" id="ARBA00022801"/>
    </source>
</evidence>
<dbReference type="Pfam" id="PF13365">
    <property type="entry name" value="Trypsin_2"/>
    <property type="match status" value="1"/>
</dbReference>
<feature type="domain" description="PDZ" evidence="4">
    <location>
        <begin position="277"/>
        <end position="366"/>
    </location>
</feature>
<gene>
    <name evidence="5" type="ordered locus">Desti_5105</name>
</gene>
<dbReference type="InterPro" id="IPR001940">
    <property type="entry name" value="Peptidase_S1C"/>
</dbReference>
<accession>I4CDS4</accession>
<dbReference type="InterPro" id="IPR051201">
    <property type="entry name" value="Chloro_Bact_Ser_Proteases"/>
</dbReference>
<keyword evidence="6" id="KW-1185">Reference proteome</keyword>
<dbReference type="SUPFAM" id="SSF50494">
    <property type="entry name" value="Trypsin-like serine proteases"/>
    <property type="match status" value="1"/>
</dbReference>
<dbReference type="InterPro" id="IPR036034">
    <property type="entry name" value="PDZ_sf"/>
</dbReference>
<dbReference type="InterPro" id="IPR009003">
    <property type="entry name" value="Peptidase_S1_PA"/>
</dbReference>
<dbReference type="PRINTS" id="PR00834">
    <property type="entry name" value="PROTEASES2C"/>
</dbReference>
<name>I4CDS4_DESTA</name>
<dbReference type="PANTHER" id="PTHR43343">
    <property type="entry name" value="PEPTIDASE S12"/>
    <property type="match status" value="1"/>
</dbReference>
<reference evidence="6" key="1">
    <citation type="submission" date="2012-06" db="EMBL/GenBank/DDBJ databases">
        <title>Complete sequence of chromosome of Desulfomonile tiedjei DSM 6799.</title>
        <authorList>
            <person name="Lucas S."/>
            <person name="Copeland A."/>
            <person name="Lapidus A."/>
            <person name="Glavina del Rio T."/>
            <person name="Dalin E."/>
            <person name="Tice H."/>
            <person name="Bruce D."/>
            <person name="Goodwin L."/>
            <person name="Pitluck S."/>
            <person name="Peters L."/>
            <person name="Ovchinnikova G."/>
            <person name="Zeytun A."/>
            <person name="Lu M."/>
            <person name="Kyrpides N."/>
            <person name="Mavromatis K."/>
            <person name="Ivanova N."/>
            <person name="Brettin T."/>
            <person name="Detter J.C."/>
            <person name="Han C."/>
            <person name="Larimer F."/>
            <person name="Land M."/>
            <person name="Hauser L."/>
            <person name="Markowitz V."/>
            <person name="Cheng J.-F."/>
            <person name="Hugenholtz P."/>
            <person name="Woyke T."/>
            <person name="Wu D."/>
            <person name="Spring S."/>
            <person name="Schroeder M."/>
            <person name="Brambilla E."/>
            <person name="Klenk H.-P."/>
            <person name="Eisen J.A."/>
        </authorList>
    </citation>
    <scope>NUCLEOTIDE SEQUENCE [LARGE SCALE GENOMIC DNA]</scope>
    <source>
        <strain evidence="6">ATCC 49306 / DSM 6799 / DCB-1</strain>
    </source>
</reference>
<dbReference type="SUPFAM" id="SSF50156">
    <property type="entry name" value="PDZ domain-like"/>
    <property type="match status" value="1"/>
</dbReference>
<keyword evidence="3" id="KW-0812">Transmembrane</keyword>
<dbReference type="eggNOG" id="COG0265">
    <property type="taxonomic scope" value="Bacteria"/>
</dbReference>
<keyword evidence="3" id="KW-0472">Membrane</keyword>
<proteinExistence type="predicted"/>
<dbReference type="RefSeq" id="WP_014812817.1">
    <property type="nucleotide sequence ID" value="NC_018025.1"/>
</dbReference>
<sequence>MTATRKWSVFITLLVIFGGGLVVGLWLNKPVPTQMVIPPPKYEALESGEAVVMHVYQTISPAVVNIVATSLSMNFWMQLVPQQGQGTGFVIDADGHILTNNHVVANAKELDVNFLGEKKVQARLVGRDPVSDLAVIKIKPFAQMQVAPMGDSDVLSVGQRVVAIGNPFGFQHTVTAGFISALNRDLIIGQRTMMGMIQTDAAINPGNSGGPLIDSRGQVIAINTAIYTQSGGFVGIGLAVPINRAKKIAAQIIRFGRAIYPWLGVTSWMDLDPRTAELMGLKPVKGILIFEVAANSPAARSGLRGGNQIASYQGRPLIVRGRPLVLGGDVILALNDIATPTFDDLQNLILERNVGDKVQLKLLRNGQEMNVEVTLTEAPRVSQE</sequence>
<dbReference type="AlphaFoldDB" id="I4CDS4"/>
<dbReference type="Pfam" id="PF13180">
    <property type="entry name" value="PDZ_2"/>
    <property type="match status" value="1"/>
</dbReference>
<dbReference type="InterPro" id="IPR001478">
    <property type="entry name" value="PDZ"/>
</dbReference>
<evidence type="ECO:0000313" key="5">
    <source>
        <dbReference type="EMBL" id="AFM27715.1"/>
    </source>
</evidence>
<dbReference type="EMBL" id="CP003360">
    <property type="protein sequence ID" value="AFM27715.1"/>
    <property type="molecule type" value="Genomic_DNA"/>
</dbReference>
<keyword evidence="1 5" id="KW-0645">Protease</keyword>
<dbReference type="PANTHER" id="PTHR43343:SF3">
    <property type="entry name" value="PROTEASE DO-LIKE 8, CHLOROPLASTIC"/>
    <property type="match status" value="1"/>
</dbReference>
<dbReference type="Gene3D" id="2.40.10.120">
    <property type="match status" value="1"/>
</dbReference>
<dbReference type="SMART" id="SM00228">
    <property type="entry name" value="PDZ"/>
    <property type="match status" value="1"/>
</dbReference>
<protein>
    <submittedName>
        <fullName evidence="5">Trypsin-like serine protease with C-terminal PDZ domain</fullName>
    </submittedName>
</protein>
<dbReference type="GO" id="GO:0004252">
    <property type="term" value="F:serine-type endopeptidase activity"/>
    <property type="evidence" value="ECO:0007669"/>
    <property type="project" value="InterPro"/>
</dbReference>
<dbReference type="GO" id="GO:0006508">
    <property type="term" value="P:proteolysis"/>
    <property type="evidence" value="ECO:0007669"/>
    <property type="project" value="UniProtKB-KW"/>
</dbReference>
<evidence type="ECO:0000256" key="1">
    <source>
        <dbReference type="ARBA" id="ARBA00022670"/>
    </source>
</evidence>